<keyword evidence="2" id="KW-0472">Membrane</keyword>
<feature type="transmembrane region" description="Helical" evidence="2">
    <location>
        <begin position="139"/>
        <end position="165"/>
    </location>
</feature>
<dbReference type="InterPro" id="IPR017927">
    <property type="entry name" value="FAD-bd_FR_type"/>
</dbReference>
<dbReference type="InterPro" id="IPR039261">
    <property type="entry name" value="FNR_nucleotide-bd"/>
</dbReference>
<dbReference type="Gene3D" id="2.40.30.10">
    <property type="entry name" value="Translation factors"/>
    <property type="match status" value="1"/>
</dbReference>
<feature type="transmembrane region" description="Helical" evidence="2">
    <location>
        <begin position="100"/>
        <end position="119"/>
    </location>
</feature>
<comment type="caution">
    <text evidence="4">The sequence shown here is derived from an EMBL/GenBank/DDBJ whole genome shotgun (WGS) entry which is preliminary data.</text>
</comment>
<keyword evidence="2" id="KW-0812">Transmembrane</keyword>
<dbReference type="AlphaFoldDB" id="A0A2M9HIE0"/>
<dbReference type="Gene3D" id="3.40.50.80">
    <property type="entry name" value="Nucleotide-binding domain of ferredoxin-NADP reductase (FNR) module"/>
    <property type="match status" value="1"/>
</dbReference>
<dbReference type="PANTHER" id="PTHR47354:SF5">
    <property type="entry name" value="PROTEIN RFBI"/>
    <property type="match status" value="1"/>
</dbReference>
<feature type="transmembrane region" description="Helical" evidence="2">
    <location>
        <begin position="186"/>
        <end position="204"/>
    </location>
</feature>
<organism evidence="4 5">
    <name type="scientific">Bifidobacterium felsineum</name>
    <dbReference type="NCBI Taxonomy" id="2045440"/>
    <lineage>
        <taxon>Bacteria</taxon>
        <taxon>Bacillati</taxon>
        <taxon>Actinomycetota</taxon>
        <taxon>Actinomycetes</taxon>
        <taxon>Bifidobacteriales</taxon>
        <taxon>Bifidobacteriaceae</taxon>
        <taxon>Bifidobacterium</taxon>
    </lineage>
</organism>
<proteinExistence type="predicted"/>
<reference evidence="5" key="1">
    <citation type="submission" date="2017-10" db="EMBL/GenBank/DDBJ databases">
        <title>Draft genome sequences of strains TRE 1, TRE 9, TRE H and TRI 7, isolated from tamarins, belonging to four potential novel Bifidobacterium species.</title>
        <authorList>
            <person name="Mattarelli P."/>
            <person name="Modesto M."/>
            <person name="Puglisi E."/>
            <person name="Morelli L."/>
            <person name="Bonetti A."/>
            <person name="Spezio C."/>
            <person name="Sandri C."/>
        </authorList>
    </citation>
    <scope>NUCLEOTIDE SEQUENCE [LARGE SCALE GENOMIC DNA]</scope>
    <source>
        <strain evidence="5">TREH</strain>
    </source>
</reference>
<dbReference type="OrthoDB" id="9801223at2"/>
<accession>A0A2M9HIE0</accession>
<feature type="transmembrane region" description="Helical" evidence="2">
    <location>
        <begin position="37"/>
        <end position="62"/>
    </location>
</feature>
<name>A0A2M9HIE0_9BIFI</name>
<evidence type="ECO:0000259" key="3">
    <source>
        <dbReference type="PROSITE" id="PS51384"/>
    </source>
</evidence>
<feature type="domain" description="FAD-binding FR-type" evidence="3">
    <location>
        <begin position="234"/>
        <end position="384"/>
    </location>
</feature>
<dbReference type="PANTHER" id="PTHR47354">
    <property type="entry name" value="NADH OXIDOREDUCTASE HCR"/>
    <property type="match status" value="1"/>
</dbReference>
<gene>
    <name evidence="4" type="ORF">CSQ86_08685</name>
</gene>
<protein>
    <recommendedName>
        <fullName evidence="3">FAD-binding FR-type domain-containing protein</fullName>
    </recommendedName>
</protein>
<dbReference type="Proteomes" id="UP000229239">
    <property type="component" value="Unassembled WGS sequence"/>
</dbReference>
<dbReference type="SUPFAM" id="SSF63380">
    <property type="entry name" value="Riboflavin synthase domain-like"/>
    <property type="match status" value="1"/>
</dbReference>
<keyword evidence="2" id="KW-1133">Transmembrane helix</keyword>
<evidence type="ECO:0000256" key="1">
    <source>
        <dbReference type="ARBA" id="ARBA00001974"/>
    </source>
</evidence>
<comment type="cofactor">
    <cofactor evidence="1">
        <name>FAD</name>
        <dbReference type="ChEBI" id="CHEBI:57692"/>
    </cofactor>
</comment>
<dbReference type="InterPro" id="IPR017938">
    <property type="entry name" value="Riboflavin_synthase-like_b-brl"/>
</dbReference>
<dbReference type="InterPro" id="IPR050415">
    <property type="entry name" value="MRET"/>
</dbReference>
<dbReference type="GO" id="GO:0016491">
    <property type="term" value="F:oxidoreductase activity"/>
    <property type="evidence" value="ECO:0007669"/>
    <property type="project" value="InterPro"/>
</dbReference>
<keyword evidence="5" id="KW-1185">Reference proteome</keyword>
<evidence type="ECO:0000313" key="4">
    <source>
        <dbReference type="EMBL" id="PJM76551.1"/>
    </source>
</evidence>
<evidence type="ECO:0000313" key="5">
    <source>
        <dbReference type="Proteomes" id="UP000229239"/>
    </source>
</evidence>
<dbReference type="PROSITE" id="PS51384">
    <property type="entry name" value="FAD_FR"/>
    <property type="match status" value="1"/>
</dbReference>
<dbReference type="SUPFAM" id="SSF52343">
    <property type="entry name" value="Ferredoxin reductase-like, C-terminal NADP-linked domain"/>
    <property type="match status" value="1"/>
</dbReference>
<dbReference type="InterPro" id="IPR001433">
    <property type="entry name" value="OxRdtase_FAD/NAD-bd"/>
</dbReference>
<feature type="transmembrane region" description="Helical" evidence="2">
    <location>
        <begin position="417"/>
        <end position="437"/>
    </location>
</feature>
<evidence type="ECO:0000256" key="2">
    <source>
        <dbReference type="SAM" id="Phobius"/>
    </source>
</evidence>
<feature type="transmembrane region" description="Helical" evidence="2">
    <location>
        <begin position="210"/>
        <end position="227"/>
    </location>
</feature>
<sequence>MAASPNSCPAPATTNLSAIHTKESSGITMKHISSHIALAWAVVLFIVPLPFLATLVSGFPALYSSSMFGAEIGVIAYTWMLTAVYLACRPRWVDRTVGLPHMYMIHGVLAILAIAFAFVHQALLPGAGELIGLTGHLGLYLFMAVAVWSLVFMAGWLTAHVPVLATIKRALEQVFRHEMSVWLHRLNIVAIVLIVIHVHVIDYIASIKPFIFLFDAATIIVFAYYIWSSVNREAFAIRGRVVSVRPLADRVTELTVAIDGTAGTPANAHANAGQSTANIRWNPGDFAFIAFPGKHGMHEFHPFSLTNSYPAPASASFAASTATDANTSVHTTSVAGTTITMPHPDSPTMAFAIRADGDFTARIASLKPGDAVRIVPPYGRYAEFIREHDSHATTKADQIAMQQGRNVAAARRQRTPLVLIGGGIGITPLLGVLTAYADGNRPVDFLYTVRSERDFIYRDELEQFGRTTPATRVRLQAGRADEATIVPMIRPGAAYLIAGPQPMMEAVREVLFKHGVHADDIYYEPFAM</sequence>
<dbReference type="Pfam" id="PF00175">
    <property type="entry name" value="NAD_binding_1"/>
    <property type="match status" value="1"/>
</dbReference>
<feature type="transmembrane region" description="Helical" evidence="2">
    <location>
        <begin position="68"/>
        <end position="88"/>
    </location>
</feature>
<dbReference type="EMBL" id="PEBJ01000005">
    <property type="protein sequence ID" value="PJM76551.1"/>
    <property type="molecule type" value="Genomic_DNA"/>
</dbReference>